<dbReference type="PANTHER" id="PTHR20913:SF7">
    <property type="entry name" value="RE60063P"/>
    <property type="match status" value="1"/>
</dbReference>
<dbReference type="OrthoDB" id="206700at2759"/>
<organism evidence="5 6">
    <name type="scientific">Mycena sanguinolenta</name>
    <dbReference type="NCBI Taxonomy" id="230812"/>
    <lineage>
        <taxon>Eukaryota</taxon>
        <taxon>Fungi</taxon>
        <taxon>Dikarya</taxon>
        <taxon>Basidiomycota</taxon>
        <taxon>Agaricomycotina</taxon>
        <taxon>Agaricomycetes</taxon>
        <taxon>Agaricomycetidae</taxon>
        <taxon>Agaricales</taxon>
        <taxon>Marasmiineae</taxon>
        <taxon>Mycenaceae</taxon>
        <taxon>Mycena</taxon>
    </lineage>
</organism>
<evidence type="ECO:0000313" key="6">
    <source>
        <dbReference type="Proteomes" id="UP000623467"/>
    </source>
</evidence>
<comment type="caution">
    <text evidence="5">The sequence shown here is derived from an EMBL/GenBank/DDBJ whole genome shotgun (WGS) entry which is preliminary data.</text>
</comment>
<dbReference type="GO" id="GO:0005096">
    <property type="term" value="F:GTPase activator activity"/>
    <property type="evidence" value="ECO:0007669"/>
    <property type="project" value="UniProtKB-KW"/>
</dbReference>
<feature type="region of interest" description="Disordered" evidence="2">
    <location>
        <begin position="252"/>
        <end position="379"/>
    </location>
</feature>
<keyword evidence="1" id="KW-0343">GTPase activation</keyword>
<dbReference type="SUPFAM" id="SSF47923">
    <property type="entry name" value="Ypt/Rab-GAP domain of gyp1p"/>
    <property type="match status" value="2"/>
</dbReference>
<keyword evidence="3" id="KW-0812">Transmembrane</keyword>
<keyword evidence="6" id="KW-1185">Reference proteome</keyword>
<dbReference type="AlphaFoldDB" id="A0A8H7DDS3"/>
<feature type="compositionally biased region" description="Basic and acidic residues" evidence="2">
    <location>
        <begin position="272"/>
        <end position="290"/>
    </location>
</feature>
<proteinExistence type="predicted"/>
<sequence length="541" mass="60539">MDPEKEPLDEWDEYRSMSLVPGGFGEKRVDIWPKVLHATPQLVEKEHSIHTETSSHPDERQIRLDTERSFVLYPVDSETDKDKLQSELNDLLVEIFRRRPKLNYFQGYHDIITVLLLTLPQELQLPCAEQLSLQRVRDSMGSTLEPVLGLLRFMKNLLRVADPQYAELLERTSPFPYYALPNLLTLFSHDMPTLPLIQHVFDYLLCRPPIYVVYLASAIILCRKQEVERLEEEGEEGMMHSILSALPEFLDDDSSAEEPQPKEEPPSDDFVLESKKELPPEEVPDVKQEPSDLLVSVDDPSDIHTNEAAVESSADIDQEAFTDPDPLLSASMTGTKPASDPSVDDSDSAALASTDSDPPLSESTTGTKPELPTSDLFVEDSDSVTFNPRKIWKPKPHTLAEILNMSDALYKTHPPTDPSLQLRTIMGPQSTVFTWSTHVSDMPSSDEAERIVERLDLVVYPEPPLVEPKERDTEIRGRKRLKRTTGPSVGLLIGAGLVLSVAVAISVYGARHGGDPTRDWRKVGRWVGGVLAGASERVIGL</sequence>
<dbReference type="PANTHER" id="PTHR20913">
    <property type="entry name" value="TBC1 DOMAIN FAMILY MEMBER 20/GTPASE"/>
    <property type="match status" value="1"/>
</dbReference>
<dbReference type="Gene3D" id="1.10.8.1310">
    <property type="match status" value="1"/>
</dbReference>
<dbReference type="EMBL" id="JACAZH010000004">
    <property type="protein sequence ID" value="KAF7370675.1"/>
    <property type="molecule type" value="Genomic_DNA"/>
</dbReference>
<protein>
    <submittedName>
        <fullName evidence="5">TBC1 domain member 20</fullName>
    </submittedName>
</protein>
<feature type="compositionally biased region" description="Low complexity" evidence="2">
    <location>
        <begin position="348"/>
        <end position="359"/>
    </location>
</feature>
<dbReference type="InterPro" id="IPR000195">
    <property type="entry name" value="Rab-GAP-TBC_dom"/>
</dbReference>
<evidence type="ECO:0000256" key="3">
    <source>
        <dbReference type="SAM" id="Phobius"/>
    </source>
</evidence>
<dbReference type="Pfam" id="PF00566">
    <property type="entry name" value="RabGAP-TBC"/>
    <property type="match status" value="1"/>
</dbReference>
<dbReference type="Proteomes" id="UP000623467">
    <property type="component" value="Unassembled WGS sequence"/>
</dbReference>
<dbReference type="Gene3D" id="1.10.472.80">
    <property type="entry name" value="Ypt/Rab-GAP domain of gyp1p, domain 3"/>
    <property type="match status" value="1"/>
</dbReference>
<keyword evidence="3" id="KW-1133">Transmembrane helix</keyword>
<evidence type="ECO:0000259" key="4">
    <source>
        <dbReference type="PROSITE" id="PS50086"/>
    </source>
</evidence>
<keyword evidence="3" id="KW-0472">Membrane</keyword>
<dbReference type="GO" id="GO:0006888">
    <property type="term" value="P:endoplasmic reticulum to Golgi vesicle-mediated transport"/>
    <property type="evidence" value="ECO:0007669"/>
    <property type="project" value="TreeGrafter"/>
</dbReference>
<name>A0A8H7DDS3_9AGAR</name>
<evidence type="ECO:0000256" key="1">
    <source>
        <dbReference type="ARBA" id="ARBA00022468"/>
    </source>
</evidence>
<dbReference type="InterPro" id="IPR045913">
    <property type="entry name" value="TBC20/Gyp8-like"/>
</dbReference>
<evidence type="ECO:0000313" key="5">
    <source>
        <dbReference type="EMBL" id="KAF7370675.1"/>
    </source>
</evidence>
<feature type="domain" description="Rab-GAP TBC" evidence="4">
    <location>
        <begin position="22"/>
        <end position="208"/>
    </location>
</feature>
<dbReference type="SMART" id="SM00164">
    <property type="entry name" value="TBC"/>
    <property type="match status" value="1"/>
</dbReference>
<accession>A0A8H7DDS3</accession>
<dbReference type="GO" id="GO:0005789">
    <property type="term" value="C:endoplasmic reticulum membrane"/>
    <property type="evidence" value="ECO:0007669"/>
    <property type="project" value="TreeGrafter"/>
</dbReference>
<evidence type="ECO:0000256" key="2">
    <source>
        <dbReference type="SAM" id="MobiDB-lite"/>
    </source>
</evidence>
<dbReference type="InterPro" id="IPR035969">
    <property type="entry name" value="Rab-GAP_TBC_sf"/>
</dbReference>
<gene>
    <name evidence="5" type="ORF">MSAN_00700500</name>
</gene>
<reference evidence="5" key="1">
    <citation type="submission" date="2020-05" db="EMBL/GenBank/DDBJ databases">
        <title>Mycena genomes resolve the evolution of fungal bioluminescence.</title>
        <authorList>
            <person name="Tsai I.J."/>
        </authorList>
    </citation>
    <scope>NUCLEOTIDE SEQUENCE</scope>
    <source>
        <strain evidence="5">160909Yilan</strain>
    </source>
</reference>
<dbReference type="PROSITE" id="PS50086">
    <property type="entry name" value="TBC_RABGAP"/>
    <property type="match status" value="1"/>
</dbReference>
<feature type="transmembrane region" description="Helical" evidence="3">
    <location>
        <begin position="489"/>
        <end position="510"/>
    </location>
</feature>